<evidence type="ECO:0000313" key="5">
    <source>
        <dbReference type="Proteomes" id="UP000249865"/>
    </source>
</evidence>
<dbReference type="RefSeq" id="WP_029329959.1">
    <property type="nucleotide sequence ID" value="NZ_CP030103.1"/>
</dbReference>
<keyword evidence="5" id="KW-1185">Reference proteome</keyword>
<feature type="chain" id="PRO_5043534317" evidence="3">
    <location>
        <begin position="26"/>
        <end position="701"/>
    </location>
</feature>
<evidence type="ECO:0000256" key="3">
    <source>
        <dbReference type="SAM" id="SignalP"/>
    </source>
</evidence>
<keyword evidence="2" id="KW-0472">Membrane</keyword>
<accession>A0A2Z4LM83</accession>
<proteinExistence type="predicted"/>
<feature type="signal peptide" evidence="3">
    <location>
        <begin position="1"/>
        <end position="25"/>
    </location>
</feature>
<evidence type="ECO:0000313" key="4">
    <source>
        <dbReference type="EMBL" id="AWX42578.1"/>
    </source>
</evidence>
<dbReference type="EMBL" id="CP030103">
    <property type="protein sequence ID" value="AWX42578.1"/>
    <property type="molecule type" value="Genomic_DNA"/>
</dbReference>
<feature type="region of interest" description="Disordered" evidence="1">
    <location>
        <begin position="261"/>
        <end position="291"/>
    </location>
</feature>
<evidence type="ECO:0000256" key="2">
    <source>
        <dbReference type="SAM" id="Phobius"/>
    </source>
</evidence>
<feature type="transmembrane region" description="Helical" evidence="2">
    <location>
        <begin position="678"/>
        <end position="700"/>
    </location>
</feature>
<dbReference type="Proteomes" id="UP000249865">
    <property type="component" value="Chromosome"/>
</dbReference>
<dbReference type="InterPro" id="IPR054788">
    <property type="entry name" value="MSC_0620_UU052-like"/>
</dbReference>
<name>A0A2Z4LM83_9BACT</name>
<protein>
    <submittedName>
        <fullName evidence="4">Uncharacterized protein</fullName>
    </submittedName>
</protein>
<dbReference type="KEGG" id="mclo:DK849_00560"/>
<feature type="compositionally biased region" description="Pro residues" evidence="1">
    <location>
        <begin position="279"/>
        <end position="291"/>
    </location>
</feature>
<feature type="transmembrane region" description="Helical" evidence="2">
    <location>
        <begin position="642"/>
        <end position="666"/>
    </location>
</feature>
<dbReference type="AlphaFoldDB" id="A0A2Z4LM83"/>
<organism evidence="4 5">
    <name type="scientific">Metamycoplasma cloacale</name>
    <dbReference type="NCBI Taxonomy" id="92401"/>
    <lineage>
        <taxon>Bacteria</taxon>
        <taxon>Bacillati</taxon>
        <taxon>Mycoplasmatota</taxon>
        <taxon>Mycoplasmoidales</taxon>
        <taxon>Metamycoplasmataceae</taxon>
        <taxon>Metamycoplasma</taxon>
    </lineage>
</organism>
<gene>
    <name evidence="4" type="ORF">DK849_00560</name>
</gene>
<dbReference type="NCBIfam" id="NF045829">
    <property type="entry name" value="UU052_fam"/>
    <property type="match status" value="1"/>
</dbReference>
<keyword evidence="2" id="KW-0812">Transmembrane</keyword>
<keyword evidence="3" id="KW-0732">Signal</keyword>
<sequence length="701" mass="79665">MKNNRKILFGLLTPITIVAPVFTLAASGETTERETPEKPTTPDPDFPNFGASTDQMIKDNLGKIIDENVDKLINHSVNLLKGAKEEDIPRLLTKSIYYGKIASFLKTNRDAIIENPDNFGIHIVYPHIISKNDHYKKGEVVFDGKSYDNVALGDPYDYANIANGENESVNVKEEGVVNTINLKDLNDKVDSYFNDLNLSFEEIVAHNDDHPVLDGEVNKTSILWNKEENKTDLEIPNGFTSWDDYIKDKFKKRYTAFDLSKNQENNVDPNKPKPDPKPQPETPPIIPTDPIDPPDFNLKIGKENIARLNPILRYNQVDSGPINWKTAISADRENASETYFFFDNPINTRFHYIVNSINDENKAVVTLYDVNKPANNKEYTEPVLTLARLSNESNETFYARASKYLLGREAFSNVIKGIYYKFYEALGLDENVLLTNLGHNIISSAVFNMMFDAIRIVNSPVFINERDRIIAKYANEITSPDLQANINSNFYKEIASIFLGSLITSEINQTKYFVYLGASYKELYYKYFDYIRSIEPLLVSNFEKAKLNLNDFELAMRSLLLNIDYFKGYSASITNNVEFTYNEVLKQLNAIQTQFKFLSYLTQNKELNIDNESEIQKYQEAYASLSKTPFRQPNTNKTTLQIFGATFMTIGLILLISAIILTIIKAKTKSKALKTKTIISYSISSTLMIVATILLILGGIL</sequence>
<evidence type="ECO:0000256" key="1">
    <source>
        <dbReference type="SAM" id="MobiDB-lite"/>
    </source>
</evidence>
<dbReference type="OrthoDB" id="396713at2"/>
<keyword evidence="2" id="KW-1133">Transmembrane helix</keyword>
<reference evidence="5" key="1">
    <citation type="submission" date="2018-06" db="EMBL/GenBank/DDBJ databases">
        <title>Complete genome sequences of Mycoplasma anatis, M. anseris and M. cloacale type strains.</title>
        <authorList>
            <person name="Grozner D."/>
            <person name="Forro B."/>
            <person name="Sulyok K.M."/>
            <person name="Marton S."/>
            <person name="Kreizinger Z."/>
            <person name="Banyai K."/>
            <person name="Gyuranecz M."/>
        </authorList>
    </citation>
    <scope>NUCLEOTIDE SEQUENCE [LARGE SCALE GENOMIC DNA]</scope>
    <source>
        <strain evidence="5">NCTC 10199</strain>
    </source>
</reference>
<feature type="region of interest" description="Disordered" evidence="1">
    <location>
        <begin position="28"/>
        <end position="50"/>
    </location>
</feature>